<proteinExistence type="predicted"/>
<feature type="region of interest" description="Disordered" evidence="1">
    <location>
        <begin position="1"/>
        <end position="26"/>
    </location>
</feature>
<dbReference type="AlphaFoldDB" id="A0A0C3AT56"/>
<dbReference type="Proteomes" id="UP000054166">
    <property type="component" value="Unassembled WGS sequence"/>
</dbReference>
<reference evidence="2 3" key="1">
    <citation type="submission" date="2014-04" db="EMBL/GenBank/DDBJ databases">
        <authorList>
            <consortium name="DOE Joint Genome Institute"/>
            <person name="Kuo A."/>
            <person name="Tarkka M."/>
            <person name="Buscot F."/>
            <person name="Kohler A."/>
            <person name="Nagy L.G."/>
            <person name="Floudas D."/>
            <person name="Copeland A."/>
            <person name="Barry K.W."/>
            <person name="Cichocki N."/>
            <person name="Veneault-Fourrey C."/>
            <person name="LaButti K."/>
            <person name="Lindquist E.A."/>
            <person name="Lipzen A."/>
            <person name="Lundell T."/>
            <person name="Morin E."/>
            <person name="Murat C."/>
            <person name="Sun H."/>
            <person name="Tunlid A."/>
            <person name="Henrissat B."/>
            <person name="Grigoriev I.V."/>
            <person name="Hibbett D.S."/>
            <person name="Martin F."/>
            <person name="Nordberg H.P."/>
            <person name="Cantor M.N."/>
            <person name="Hua S.X."/>
        </authorList>
    </citation>
    <scope>NUCLEOTIDE SEQUENCE [LARGE SCALE GENOMIC DNA]</scope>
    <source>
        <strain evidence="2 3">F 1598</strain>
    </source>
</reference>
<dbReference type="EMBL" id="KN833028">
    <property type="protein sequence ID" value="KIM77093.1"/>
    <property type="molecule type" value="Genomic_DNA"/>
</dbReference>
<evidence type="ECO:0000313" key="2">
    <source>
        <dbReference type="EMBL" id="KIM77093.1"/>
    </source>
</evidence>
<dbReference type="HOGENOM" id="CLU_950330_0_0_1"/>
<evidence type="ECO:0000256" key="1">
    <source>
        <dbReference type="SAM" id="MobiDB-lite"/>
    </source>
</evidence>
<evidence type="ECO:0000313" key="3">
    <source>
        <dbReference type="Proteomes" id="UP000054166"/>
    </source>
</evidence>
<accession>A0A0C3AT56</accession>
<keyword evidence="3" id="KW-1185">Reference proteome</keyword>
<reference evidence="3" key="2">
    <citation type="submission" date="2015-01" db="EMBL/GenBank/DDBJ databases">
        <title>Evolutionary Origins and Diversification of the Mycorrhizal Mutualists.</title>
        <authorList>
            <consortium name="DOE Joint Genome Institute"/>
            <consortium name="Mycorrhizal Genomics Consortium"/>
            <person name="Kohler A."/>
            <person name="Kuo A."/>
            <person name="Nagy L.G."/>
            <person name="Floudas D."/>
            <person name="Copeland A."/>
            <person name="Barry K.W."/>
            <person name="Cichocki N."/>
            <person name="Veneault-Fourrey C."/>
            <person name="LaButti K."/>
            <person name="Lindquist E.A."/>
            <person name="Lipzen A."/>
            <person name="Lundell T."/>
            <person name="Morin E."/>
            <person name="Murat C."/>
            <person name="Riley R."/>
            <person name="Ohm R."/>
            <person name="Sun H."/>
            <person name="Tunlid A."/>
            <person name="Henrissat B."/>
            <person name="Grigoriev I.V."/>
            <person name="Hibbett D.S."/>
            <person name="Martin F."/>
        </authorList>
    </citation>
    <scope>NUCLEOTIDE SEQUENCE [LARGE SCALE GENOMIC DNA]</scope>
    <source>
        <strain evidence="3">F 1598</strain>
    </source>
</reference>
<protein>
    <submittedName>
        <fullName evidence="2">Uncharacterized protein</fullName>
    </submittedName>
</protein>
<name>A0A0C3AT56_PILCF</name>
<gene>
    <name evidence="2" type="ORF">PILCRDRAFT_796350</name>
</gene>
<dbReference type="InParanoid" id="A0A0C3AT56"/>
<sequence>MDSTQLSSPSPTFIEDTRATARGTRKREEVISGEVVTSVPTVDDEVPTLDDFLYHLYDGARDVTVDDLVQFTRKSFESIENWCEAKSSSGDLAAVKKARVVGKDYVTAIKMSVKAAAHGITFVADILRLYECIQCHAPADTGTLIKKMGETTRLARVDAKVTYERFSTIKDRQDDHKRGHKMEQESNLTSALQKKTIGNACEVVDKFASWWSAAETMTSILGNQIGGSKTISPLRVQNLRRNWEALQNQYVLYKNNIGPLSDSCPVNIMRASAPWYRKILMKKPVKTHQAKEL</sequence>
<feature type="compositionally biased region" description="Polar residues" evidence="1">
    <location>
        <begin position="1"/>
        <end position="11"/>
    </location>
</feature>
<organism evidence="2 3">
    <name type="scientific">Piloderma croceum (strain F 1598)</name>
    <dbReference type="NCBI Taxonomy" id="765440"/>
    <lineage>
        <taxon>Eukaryota</taxon>
        <taxon>Fungi</taxon>
        <taxon>Dikarya</taxon>
        <taxon>Basidiomycota</taxon>
        <taxon>Agaricomycotina</taxon>
        <taxon>Agaricomycetes</taxon>
        <taxon>Agaricomycetidae</taxon>
        <taxon>Atheliales</taxon>
        <taxon>Atheliaceae</taxon>
        <taxon>Piloderma</taxon>
    </lineage>
</organism>